<accession>A0ABQ4PUD9</accession>
<dbReference type="Proteomes" id="UP001161064">
    <property type="component" value="Unassembled WGS sequence"/>
</dbReference>
<sequence>MVRANIDWFVTNPTPPNQNLIDLLDDIDPPWWSVSRTARLISQLSPKHLAAVHAPKRQVSA</sequence>
<reference evidence="1" key="2">
    <citation type="journal article" date="2023" name="ISME Commun">
        <title>Characterization of a bloom-associated alphaproteobacterial lineage, 'Candidatus Phycosocius': insights into freshwater algal-bacterial interactions.</title>
        <authorList>
            <person name="Tanabe Y."/>
            <person name="Yamaguchi H."/>
            <person name="Yoshida M."/>
            <person name="Kai A."/>
            <person name="Okazaki Y."/>
        </authorList>
    </citation>
    <scope>NUCLEOTIDE SEQUENCE</scope>
    <source>
        <strain evidence="1">BOTRYCO-1</strain>
    </source>
</reference>
<protein>
    <submittedName>
        <fullName evidence="1">Uncharacterized protein</fullName>
    </submittedName>
</protein>
<keyword evidence="2" id="KW-1185">Reference proteome</keyword>
<reference evidence="1" key="1">
    <citation type="submission" date="2021-05" db="EMBL/GenBank/DDBJ databases">
        <authorList>
            <person name="Tanabe Y."/>
        </authorList>
    </citation>
    <scope>NUCLEOTIDE SEQUENCE</scope>
    <source>
        <strain evidence="1">BOTRYCO-1</strain>
    </source>
</reference>
<evidence type="ECO:0000313" key="2">
    <source>
        <dbReference type="Proteomes" id="UP001161064"/>
    </source>
</evidence>
<gene>
    <name evidence="1" type="ORF">PsB1_0764</name>
</gene>
<dbReference type="EMBL" id="BPFZ01000003">
    <property type="protein sequence ID" value="GIU66610.1"/>
    <property type="molecule type" value="Genomic_DNA"/>
</dbReference>
<organism evidence="1 2">
    <name type="scientific">Candidatus Phycosocius spiralis</name>
    <dbReference type="NCBI Taxonomy" id="2815099"/>
    <lineage>
        <taxon>Bacteria</taxon>
        <taxon>Pseudomonadati</taxon>
        <taxon>Pseudomonadota</taxon>
        <taxon>Alphaproteobacteria</taxon>
        <taxon>Caulobacterales</taxon>
        <taxon>Caulobacterales incertae sedis</taxon>
        <taxon>Candidatus Phycosocius</taxon>
    </lineage>
</organism>
<evidence type="ECO:0000313" key="1">
    <source>
        <dbReference type="EMBL" id="GIU66610.1"/>
    </source>
</evidence>
<name>A0ABQ4PUD9_9PROT</name>
<proteinExistence type="predicted"/>
<comment type="caution">
    <text evidence="1">The sequence shown here is derived from an EMBL/GenBank/DDBJ whole genome shotgun (WGS) entry which is preliminary data.</text>
</comment>